<sequence>MKPYTSQQTTTQTADAGGTSALNTSQRFPGWILLPLRLFLGVTFVYAGLQKLTDPHFFHPGSPDYIGNQLIAFAHGSPLKDLLLHYAVSHAVLLGLLVAFGEIAIGLGTLSGLLFRPAAFFGLCISFVFFLTASWSVYPYFYGADIVFVFAWLTLLLGGPLATGLFTLDGWLVKHFLSGSLKQAPGPLARICAAVLVGLPDMPLANRVEQPTIYKGRGQFQNALKRERESRRSFFVGTLIGGGLATLGVVAIGYTFNLLGRLNDSVTGSGNATGSGDVSTATVEGGTPTGGSGAIAQTSAVAKNAAITFTIPSTGDPGILIHLPNDQFVAFDATCTHAGCPVDYDAVSHHLICPCHGAEYDPANSANVLGGPTSRALDPVAISIDSATGAITLK</sequence>
<dbReference type="RefSeq" id="WP_161975685.1">
    <property type="nucleotide sequence ID" value="NZ_BIFR01000002.1"/>
</dbReference>
<dbReference type="GO" id="GO:0051537">
    <property type="term" value="F:2 iron, 2 sulfur cluster binding"/>
    <property type="evidence" value="ECO:0007669"/>
    <property type="project" value="UniProtKB-KW"/>
</dbReference>
<feature type="compositionally biased region" description="Polar residues" evidence="6">
    <location>
        <begin position="269"/>
        <end position="282"/>
    </location>
</feature>
<dbReference type="InterPro" id="IPR017941">
    <property type="entry name" value="Rieske_2Fe-2S"/>
</dbReference>
<dbReference type="GO" id="GO:0016705">
    <property type="term" value="F:oxidoreductase activity, acting on paired donors, with incorporation or reduction of molecular oxygen"/>
    <property type="evidence" value="ECO:0007669"/>
    <property type="project" value="UniProtKB-ARBA"/>
</dbReference>
<dbReference type="Pfam" id="PF00355">
    <property type="entry name" value="Rieske"/>
    <property type="match status" value="1"/>
</dbReference>
<reference evidence="10" key="1">
    <citation type="submission" date="2018-12" db="EMBL/GenBank/DDBJ databases">
        <title>Tengunoibacter tsumagoiensis gen. nov., sp. nov., Dictyobacter kobayashii sp. nov., D. alpinus sp. nov., and D. joshuensis sp. nov. and description of Dictyobacteraceae fam. nov. within the order Ktedonobacterales isolated from Tengu-no-mugimeshi.</title>
        <authorList>
            <person name="Wang C.M."/>
            <person name="Zheng Y."/>
            <person name="Sakai Y."/>
            <person name="Toyoda A."/>
            <person name="Minakuchi Y."/>
            <person name="Abe K."/>
            <person name="Yokota A."/>
            <person name="Yabe S."/>
        </authorList>
    </citation>
    <scope>NUCLEOTIDE SEQUENCE [LARGE SCALE GENOMIC DNA]</scope>
    <source>
        <strain evidence="10">Uno3</strain>
    </source>
</reference>
<evidence type="ECO:0000256" key="6">
    <source>
        <dbReference type="SAM" id="MobiDB-lite"/>
    </source>
</evidence>
<keyword evidence="7" id="KW-0812">Transmembrane</keyword>
<gene>
    <name evidence="9" type="ORF">KTT_46190</name>
</gene>
<dbReference type="PANTHER" id="PTHR39157:SF1">
    <property type="entry name" value="DOXX FAMILY PROTEIN"/>
    <property type="match status" value="1"/>
</dbReference>
<evidence type="ECO:0000256" key="3">
    <source>
        <dbReference type="ARBA" id="ARBA00023004"/>
    </source>
</evidence>
<keyword evidence="10" id="KW-1185">Reference proteome</keyword>
<dbReference type="GO" id="GO:0004497">
    <property type="term" value="F:monooxygenase activity"/>
    <property type="evidence" value="ECO:0007669"/>
    <property type="project" value="UniProtKB-ARBA"/>
</dbReference>
<accession>A0A402A6J8</accession>
<keyword evidence="5" id="KW-1015">Disulfide bond</keyword>
<dbReference type="Pfam" id="PF04173">
    <property type="entry name" value="DoxD"/>
    <property type="match status" value="1"/>
</dbReference>
<dbReference type="Proteomes" id="UP000287352">
    <property type="component" value="Unassembled WGS sequence"/>
</dbReference>
<evidence type="ECO:0000259" key="8">
    <source>
        <dbReference type="PROSITE" id="PS51296"/>
    </source>
</evidence>
<evidence type="ECO:0000256" key="4">
    <source>
        <dbReference type="ARBA" id="ARBA00023014"/>
    </source>
</evidence>
<dbReference type="InterPro" id="IPR005805">
    <property type="entry name" value="Rieske_Fe-S_prot_C"/>
</dbReference>
<evidence type="ECO:0000313" key="10">
    <source>
        <dbReference type="Proteomes" id="UP000287352"/>
    </source>
</evidence>
<evidence type="ECO:0000256" key="1">
    <source>
        <dbReference type="ARBA" id="ARBA00022714"/>
    </source>
</evidence>
<keyword evidence="4" id="KW-0411">Iron-sulfur</keyword>
<evidence type="ECO:0000256" key="5">
    <source>
        <dbReference type="ARBA" id="ARBA00023157"/>
    </source>
</evidence>
<feature type="transmembrane region" description="Helical" evidence="7">
    <location>
        <begin position="30"/>
        <end position="49"/>
    </location>
</feature>
<dbReference type="PRINTS" id="PR00162">
    <property type="entry name" value="RIESKE"/>
</dbReference>
<feature type="region of interest" description="Disordered" evidence="6">
    <location>
        <begin position="269"/>
        <end position="291"/>
    </location>
</feature>
<feature type="transmembrane region" description="Helical" evidence="7">
    <location>
        <begin position="119"/>
        <end position="141"/>
    </location>
</feature>
<dbReference type="GO" id="GO:0046872">
    <property type="term" value="F:metal ion binding"/>
    <property type="evidence" value="ECO:0007669"/>
    <property type="project" value="UniProtKB-KW"/>
</dbReference>
<evidence type="ECO:0000256" key="7">
    <source>
        <dbReference type="SAM" id="Phobius"/>
    </source>
</evidence>
<dbReference type="PANTHER" id="PTHR39157">
    <property type="entry name" value="INTEGRAL MEMBRANE PROTEIN-RELATED"/>
    <property type="match status" value="1"/>
</dbReference>
<dbReference type="AlphaFoldDB" id="A0A402A6J8"/>
<organism evidence="9 10">
    <name type="scientific">Tengunoibacter tsumagoiensis</name>
    <dbReference type="NCBI Taxonomy" id="2014871"/>
    <lineage>
        <taxon>Bacteria</taxon>
        <taxon>Bacillati</taxon>
        <taxon>Chloroflexota</taxon>
        <taxon>Ktedonobacteria</taxon>
        <taxon>Ktedonobacterales</taxon>
        <taxon>Dictyobacteraceae</taxon>
        <taxon>Tengunoibacter</taxon>
    </lineage>
</organism>
<protein>
    <recommendedName>
        <fullName evidence="8">Rieske domain-containing protein</fullName>
    </recommendedName>
</protein>
<keyword evidence="2" id="KW-0479">Metal-binding</keyword>
<dbReference type="InterPro" id="IPR036922">
    <property type="entry name" value="Rieske_2Fe-2S_sf"/>
</dbReference>
<keyword evidence="7" id="KW-1133">Transmembrane helix</keyword>
<feature type="transmembrane region" description="Helical" evidence="7">
    <location>
        <begin position="234"/>
        <end position="256"/>
    </location>
</feature>
<proteinExistence type="predicted"/>
<evidence type="ECO:0000313" key="9">
    <source>
        <dbReference type="EMBL" id="GCE14760.1"/>
    </source>
</evidence>
<feature type="transmembrane region" description="Helical" evidence="7">
    <location>
        <begin position="83"/>
        <end position="107"/>
    </location>
</feature>
<feature type="domain" description="Rieske" evidence="8">
    <location>
        <begin position="293"/>
        <end position="391"/>
    </location>
</feature>
<dbReference type="Gene3D" id="2.102.10.10">
    <property type="entry name" value="Rieske [2Fe-2S] iron-sulphur domain"/>
    <property type="match status" value="1"/>
</dbReference>
<dbReference type="PROSITE" id="PS51296">
    <property type="entry name" value="RIESKE"/>
    <property type="match status" value="1"/>
</dbReference>
<dbReference type="InterPro" id="IPR007301">
    <property type="entry name" value="DoxD"/>
</dbReference>
<keyword evidence="1" id="KW-0001">2Fe-2S</keyword>
<feature type="transmembrane region" description="Helical" evidence="7">
    <location>
        <begin position="147"/>
        <end position="168"/>
    </location>
</feature>
<name>A0A402A6J8_9CHLR</name>
<comment type="caution">
    <text evidence="9">The sequence shown here is derived from an EMBL/GenBank/DDBJ whole genome shotgun (WGS) entry which is preliminary data.</text>
</comment>
<keyword evidence="7" id="KW-0472">Membrane</keyword>
<keyword evidence="3" id="KW-0408">Iron</keyword>
<dbReference type="EMBL" id="BIFR01000002">
    <property type="protein sequence ID" value="GCE14760.1"/>
    <property type="molecule type" value="Genomic_DNA"/>
</dbReference>
<dbReference type="SUPFAM" id="SSF50022">
    <property type="entry name" value="ISP domain"/>
    <property type="match status" value="1"/>
</dbReference>
<evidence type="ECO:0000256" key="2">
    <source>
        <dbReference type="ARBA" id="ARBA00022723"/>
    </source>
</evidence>
<dbReference type="GO" id="GO:0016020">
    <property type="term" value="C:membrane"/>
    <property type="evidence" value="ECO:0007669"/>
    <property type="project" value="InterPro"/>
</dbReference>